<evidence type="ECO:0000259" key="6">
    <source>
        <dbReference type="PROSITE" id="PS51716"/>
    </source>
</evidence>
<name>A0A1S3HRM3_LINAN</name>
<dbReference type="InterPro" id="IPR030385">
    <property type="entry name" value="G_IRG_dom"/>
</dbReference>
<proteinExistence type="inferred from homology"/>
<keyword evidence="5" id="KW-0732">Signal</keyword>
<keyword evidence="7" id="KW-1185">Reference proteome</keyword>
<dbReference type="InterPro" id="IPR007743">
    <property type="entry name" value="Immunity-related_GTPase-like"/>
</dbReference>
<evidence type="ECO:0000313" key="8">
    <source>
        <dbReference type="RefSeq" id="XP_013388685.1"/>
    </source>
</evidence>
<dbReference type="InterPro" id="IPR051515">
    <property type="entry name" value="IRG"/>
</dbReference>
<dbReference type="OrthoDB" id="10003175at2759"/>
<dbReference type="GO" id="GO:0005525">
    <property type="term" value="F:GTP binding"/>
    <property type="evidence" value="ECO:0007669"/>
    <property type="project" value="UniProtKB-KW"/>
</dbReference>
<dbReference type="Proteomes" id="UP000085678">
    <property type="component" value="Unplaced"/>
</dbReference>
<sequence length="415" mass="47020">MLTFCYIIILLLTHLSQAERGHAQSHHEKKPEGFNYYEEMMDIITNKGFTEATFKWMRDSMDHWKKTDLHVAMIGESGAGKSAFINAALDLDETDPRAAKVGVVETTREPAPYKLPDKPLTLWDLPGVGTASFPKETYLRQIKFRRYEFFIIVSSTRFSENDLWLAKAIQQENKKFYFVRSKIDIDIYNSRRQRVPSEEVLRQVYENCHETLSRGGFANVPVFLISNYDPNDWDFQKLMRQLINDVPEKKREALVLSIAATGEEAIRAKREALESRIWVASGLASAGVLVPVPGTSIAANFAVLLYEVSFYEEQFGLNQHLKSDLFFKGGCLRGTTLSSLATKKGMTELIKKIVINKGPQTLFAEAARWIPLAGTAVSAAITFATTYHALHCILDTFEQEALNNLMTKTAFHDEL</sequence>
<dbReference type="GO" id="GO:0016020">
    <property type="term" value="C:membrane"/>
    <property type="evidence" value="ECO:0007669"/>
    <property type="project" value="InterPro"/>
</dbReference>
<dbReference type="InterPro" id="IPR027417">
    <property type="entry name" value="P-loop_NTPase"/>
</dbReference>
<evidence type="ECO:0000256" key="4">
    <source>
        <dbReference type="ARBA" id="ARBA00023134"/>
    </source>
</evidence>
<dbReference type="FunFam" id="3.40.50.300:FF:000541">
    <property type="entry name" value="Immunity related GTPase M"/>
    <property type="match status" value="1"/>
</dbReference>
<dbReference type="Pfam" id="PF05049">
    <property type="entry name" value="IIGP"/>
    <property type="match status" value="1"/>
</dbReference>
<evidence type="ECO:0000256" key="1">
    <source>
        <dbReference type="ARBA" id="ARBA00005429"/>
    </source>
</evidence>
<dbReference type="SUPFAM" id="SSF52540">
    <property type="entry name" value="P-loop containing nucleoside triphosphate hydrolases"/>
    <property type="match status" value="1"/>
</dbReference>
<protein>
    <submittedName>
        <fullName evidence="8">Interferon-inducible GTPase 1</fullName>
    </submittedName>
</protein>
<organism evidence="7 8">
    <name type="scientific">Lingula anatina</name>
    <name type="common">Brachiopod</name>
    <name type="synonym">Lingula unguis</name>
    <dbReference type="NCBI Taxonomy" id="7574"/>
    <lineage>
        <taxon>Eukaryota</taxon>
        <taxon>Metazoa</taxon>
        <taxon>Spiralia</taxon>
        <taxon>Lophotrochozoa</taxon>
        <taxon>Brachiopoda</taxon>
        <taxon>Linguliformea</taxon>
        <taxon>Lingulata</taxon>
        <taxon>Lingulida</taxon>
        <taxon>Linguloidea</taxon>
        <taxon>Lingulidae</taxon>
        <taxon>Lingula</taxon>
    </lineage>
</organism>
<gene>
    <name evidence="8" type="primary">LOC106157553</name>
</gene>
<keyword evidence="4" id="KW-0342">GTP-binding</keyword>
<dbReference type="KEGG" id="lak:106157553"/>
<evidence type="ECO:0000256" key="5">
    <source>
        <dbReference type="SAM" id="SignalP"/>
    </source>
</evidence>
<accession>A0A1S3HRM3</accession>
<dbReference type="RefSeq" id="XP_013388685.1">
    <property type="nucleotide sequence ID" value="XM_013533231.1"/>
</dbReference>
<dbReference type="InParanoid" id="A0A1S3HRM3"/>
<evidence type="ECO:0000256" key="3">
    <source>
        <dbReference type="ARBA" id="ARBA00022801"/>
    </source>
</evidence>
<keyword evidence="3" id="KW-0378">Hydrolase</keyword>
<comment type="similarity">
    <text evidence="1">Belongs to the TRAFAC class dynamin-like GTPase superfamily. IRG family.</text>
</comment>
<keyword evidence="2" id="KW-0547">Nucleotide-binding</keyword>
<dbReference type="AlphaFoldDB" id="A0A1S3HRM3"/>
<feature type="signal peptide" evidence="5">
    <location>
        <begin position="1"/>
        <end position="18"/>
    </location>
</feature>
<evidence type="ECO:0000313" key="7">
    <source>
        <dbReference type="Proteomes" id="UP000085678"/>
    </source>
</evidence>
<reference evidence="8" key="1">
    <citation type="submission" date="2025-08" db="UniProtKB">
        <authorList>
            <consortium name="RefSeq"/>
        </authorList>
    </citation>
    <scope>IDENTIFICATION</scope>
    <source>
        <tissue evidence="8">Gonads</tissue>
    </source>
</reference>
<dbReference type="Gene3D" id="3.40.50.300">
    <property type="entry name" value="P-loop containing nucleotide triphosphate hydrolases"/>
    <property type="match status" value="1"/>
</dbReference>
<dbReference type="PANTHER" id="PTHR32341">
    <property type="entry name" value="INTERFERON-INDUCIBLE GTPASE"/>
    <property type="match status" value="1"/>
</dbReference>
<evidence type="ECO:0000256" key="2">
    <source>
        <dbReference type="ARBA" id="ARBA00022741"/>
    </source>
</evidence>
<dbReference type="PROSITE" id="PS51716">
    <property type="entry name" value="G_IRG"/>
    <property type="match status" value="1"/>
</dbReference>
<feature type="domain" description="IRG-type G" evidence="6">
    <location>
        <begin position="67"/>
        <end position="245"/>
    </location>
</feature>
<dbReference type="GO" id="GO:0016787">
    <property type="term" value="F:hydrolase activity"/>
    <property type="evidence" value="ECO:0007669"/>
    <property type="project" value="UniProtKB-KW"/>
</dbReference>
<dbReference type="PANTHER" id="PTHR32341:SF10">
    <property type="entry name" value="INTERFERON-INDUCIBLE GTPASE 5"/>
    <property type="match status" value="1"/>
</dbReference>
<feature type="chain" id="PRO_5010160932" evidence="5">
    <location>
        <begin position="19"/>
        <end position="415"/>
    </location>
</feature>
<dbReference type="GeneID" id="106157553"/>